<protein>
    <submittedName>
        <fullName evidence="1">Uncharacterized protein</fullName>
    </submittedName>
</protein>
<name>A0A6A4WND7_AMPAM</name>
<dbReference type="OrthoDB" id="6372225at2759"/>
<proteinExistence type="predicted"/>
<organism evidence="1 2">
    <name type="scientific">Amphibalanus amphitrite</name>
    <name type="common">Striped barnacle</name>
    <name type="synonym">Balanus amphitrite</name>
    <dbReference type="NCBI Taxonomy" id="1232801"/>
    <lineage>
        <taxon>Eukaryota</taxon>
        <taxon>Metazoa</taxon>
        <taxon>Ecdysozoa</taxon>
        <taxon>Arthropoda</taxon>
        <taxon>Crustacea</taxon>
        <taxon>Multicrustacea</taxon>
        <taxon>Cirripedia</taxon>
        <taxon>Thoracica</taxon>
        <taxon>Thoracicalcarea</taxon>
        <taxon>Balanomorpha</taxon>
        <taxon>Balanoidea</taxon>
        <taxon>Balanidae</taxon>
        <taxon>Amphibalaninae</taxon>
        <taxon>Amphibalanus</taxon>
    </lineage>
</organism>
<dbReference type="EMBL" id="VIIS01000773">
    <property type="protein sequence ID" value="KAF0305230.1"/>
    <property type="molecule type" value="Genomic_DNA"/>
</dbReference>
<gene>
    <name evidence="1" type="ORF">FJT64_023105</name>
</gene>
<dbReference type="SUPFAM" id="SSF47353">
    <property type="entry name" value="Retrovirus capsid dimerization domain-like"/>
    <property type="match status" value="1"/>
</dbReference>
<keyword evidence="2" id="KW-1185">Reference proteome</keyword>
<sequence>MGRDTPVRKFAYEIERLTRLAYPELASDVGSPEQRDTQKNILNRIALEQFISGLPPMLSRPVVERQISDFEEAVRVAAHMEEDSWEFHPHNQNADEPVKPLRCIIEADRIGEGLMIGIANYTSRSYKFRNDEPLGFLTQAQVIPFSELLSPSTDEAPELSGLVTQLKERQYDAISKTIENQKTARRYQRDYYNRRARDKKYELGDLVYLYRPAVKPGDASKLTKKWEPGYVVVGLHDNGLTYEISRVEQHLQAVRGQVESDKVPVH</sequence>
<accession>A0A6A4WND7</accession>
<dbReference type="InterPro" id="IPR038269">
    <property type="entry name" value="SCAN_sf"/>
</dbReference>
<evidence type="ECO:0000313" key="2">
    <source>
        <dbReference type="Proteomes" id="UP000440578"/>
    </source>
</evidence>
<comment type="caution">
    <text evidence="1">The sequence shown here is derived from an EMBL/GenBank/DDBJ whole genome shotgun (WGS) entry which is preliminary data.</text>
</comment>
<dbReference type="AlphaFoldDB" id="A0A6A4WND7"/>
<reference evidence="1 2" key="1">
    <citation type="submission" date="2019-07" db="EMBL/GenBank/DDBJ databases">
        <title>Draft genome assembly of a fouling barnacle, Amphibalanus amphitrite (Darwin, 1854): The first reference genome for Thecostraca.</title>
        <authorList>
            <person name="Kim W."/>
        </authorList>
    </citation>
    <scope>NUCLEOTIDE SEQUENCE [LARGE SCALE GENOMIC DNA]</scope>
    <source>
        <strain evidence="1">SNU_AA5</strain>
        <tissue evidence="1">Soma without cirri and trophi</tissue>
    </source>
</reference>
<dbReference type="Gene3D" id="1.10.4020.10">
    <property type="entry name" value="DNA breaking-rejoining enzymes"/>
    <property type="match status" value="1"/>
</dbReference>
<evidence type="ECO:0000313" key="1">
    <source>
        <dbReference type="EMBL" id="KAF0305230.1"/>
    </source>
</evidence>
<dbReference type="Proteomes" id="UP000440578">
    <property type="component" value="Unassembled WGS sequence"/>
</dbReference>